<keyword evidence="1" id="KW-0812">Transmembrane</keyword>
<evidence type="ECO:0000313" key="2">
    <source>
        <dbReference type="EMBL" id="SHG97721.1"/>
    </source>
</evidence>
<keyword evidence="1" id="KW-0472">Membrane</keyword>
<dbReference type="OrthoDB" id="342665at2157"/>
<feature type="transmembrane region" description="Helical" evidence="1">
    <location>
        <begin position="27"/>
        <end position="49"/>
    </location>
</feature>
<protein>
    <submittedName>
        <fullName evidence="2">Uncharacterized protein</fullName>
    </submittedName>
</protein>
<dbReference type="STRING" id="43928.SAMN05443636_1487"/>
<dbReference type="Proteomes" id="UP000184357">
    <property type="component" value="Unassembled WGS sequence"/>
</dbReference>
<dbReference type="RefSeq" id="WP_073308062.1">
    <property type="nucleotide sequence ID" value="NZ_FQWV01000003.1"/>
</dbReference>
<organism evidence="2 3">
    <name type="scientific">Halobaculum gomorrense</name>
    <dbReference type="NCBI Taxonomy" id="43928"/>
    <lineage>
        <taxon>Archaea</taxon>
        <taxon>Methanobacteriati</taxon>
        <taxon>Methanobacteriota</taxon>
        <taxon>Stenosarchaea group</taxon>
        <taxon>Halobacteria</taxon>
        <taxon>Halobacteriales</taxon>
        <taxon>Haloferacaceae</taxon>
        <taxon>Halobaculum</taxon>
    </lineage>
</organism>
<feature type="transmembrane region" description="Helical" evidence="1">
    <location>
        <begin position="85"/>
        <end position="108"/>
    </location>
</feature>
<evidence type="ECO:0000313" key="3">
    <source>
        <dbReference type="Proteomes" id="UP000184357"/>
    </source>
</evidence>
<gene>
    <name evidence="2" type="ORF">SAMN05443636_1487</name>
</gene>
<evidence type="ECO:0000256" key="1">
    <source>
        <dbReference type="SAM" id="Phobius"/>
    </source>
</evidence>
<feature type="transmembrane region" description="Helical" evidence="1">
    <location>
        <begin position="61"/>
        <end position="78"/>
    </location>
</feature>
<dbReference type="AlphaFoldDB" id="A0A1M5P7A9"/>
<proteinExistence type="predicted"/>
<feature type="transmembrane region" description="Helical" evidence="1">
    <location>
        <begin position="128"/>
        <end position="149"/>
    </location>
</feature>
<dbReference type="EMBL" id="FQWV01000003">
    <property type="protein sequence ID" value="SHG97721.1"/>
    <property type="molecule type" value="Genomic_DNA"/>
</dbReference>
<keyword evidence="3" id="KW-1185">Reference proteome</keyword>
<sequence>MSESRSAIVTAATRPAAASFGTVRERYAAALIVGCLAGALGAMATYVLRLQSLAPSWAGDGAMAALVLASGMLVKLLCEQLRTSLSALAVATVVGAALAFAAAVAPYLLLNISTLGGLALLPVFRDVITFLVFGQVPLQVTGYLMAIVYDGATA</sequence>
<reference evidence="2 3" key="1">
    <citation type="submission" date="2016-11" db="EMBL/GenBank/DDBJ databases">
        <authorList>
            <person name="Jaros S."/>
            <person name="Januszkiewicz K."/>
            <person name="Wedrychowicz H."/>
        </authorList>
    </citation>
    <scope>NUCLEOTIDE SEQUENCE [LARGE SCALE GENOMIC DNA]</scope>
    <source>
        <strain evidence="2 3">DSM 9297</strain>
    </source>
</reference>
<name>A0A1M5P7A9_9EURY</name>
<accession>A0A1M5P7A9</accession>
<keyword evidence="1" id="KW-1133">Transmembrane helix</keyword>